<organism evidence="1 2">
    <name type="scientific">Steinernema glaseri</name>
    <dbReference type="NCBI Taxonomy" id="37863"/>
    <lineage>
        <taxon>Eukaryota</taxon>
        <taxon>Metazoa</taxon>
        <taxon>Ecdysozoa</taxon>
        <taxon>Nematoda</taxon>
        <taxon>Chromadorea</taxon>
        <taxon>Rhabditida</taxon>
        <taxon>Tylenchina</taxon>
        <taxon>Panagrolaimomorpha</taxon>
        <taxon>Strongyloidoidea</taxon>
        <taxon>Steinernematidae</taxon>
        <taxon>Steinernema</taxon>
    </lineage>
</organism>
<name>A0A1I7ZTV4_9BILA</name>
<proteinExistence type="predicted"/>
<sequence>MLISSNQSLWIWPSATAAAAADAELHAENDWFLVASSALARARALFGLFEWHKQQVTFVPRSSTINGWVQRNECRASADLAAELSQLRAGRKRSTPDEHARHPGIKRARNVMCDGPLGELRGGSMAFASVIAEGQSSRI</sequence>
<dbReference type="WBParaSite" id="L893_g29557.t1">
    <property type="protein sequence ID" value="L893_g29557.t1"/>
    <property type="gene ID" value="L893_g29557"/>
</dbReference>
<keyword evidence="1" id="KW-1185">Reference proteome</keyword>
<evidence type="ECO:0000313" key="2">
    <source>
        <dbReference type="WBParaSite" id="L893_g29557.t1"/>
    </source>
</evidence>
<accession>A0A1I7ZTV4</accession>
<evidence type="ECO:0000313" key="1">
    <source>
        <dbReference type="Proteomes" id="UP000095287"/>
    </source>
</evidence>
<dbReference type="Proteomes" id="UP000095287">
    <property type="component" value="Unplaced"/>
</dbReference>
<protein>
    <submittedName>
        <fullName evidence="2">RNase H domain-containing protein</fullName>
    </submittedName>
</protein>
<dbReference type="AlphaFoldDB" id="A0A1I7ZTV4"/>
<reference evidence="2" key="1">
    <citation type="submission" date="2016-11" db="UniProtKB">
        <authorList>
            <consortium name="WormBaseParasite"/>
        </authorList>
    </citation>
    <scope>IDENTIFICATION</scope>
</reference>